<feature type="non-terminal residue" evidence="9">
    <location>
        <position position="318"/>
    </location>
</feature>
<dbReference type="InterPro" id="IPR041367">
    <property type="entry name" value="Znf-CCCH_4"/>
</dbReference>
<evidence type="ECO:0000259" key="8">
    <source>
        <dbReference type="PROSITE" id="PS50103"/>
    </source>
</evidence>
<dbReference type="PANTHER" id="PTHR46527">
    <property type="entry name" value="NUCLEOPORIN-LIKE PROTEIN 2"/>
    <property type="match status" value="1"/>
</dbReference>
<comment type="caution">
    <text evidence="9">The sequence shown here is derived from an EMBL/GenBank/DDBJ whole genome shotgun (WGS) entry which is preliminary data.</text>
</comment>
<dbReference type="InterPro" id="IPR051767">
    <property type="entry name" value="Nucleoporin_NUP42"/>
</dbReference>
<dbReference type="Proteomes" id="UP001303889">
    <property type="component" value="Unassembled WGS sequence"/>
</dbReference>
<organism evidence="9 10">
    <name type="scientific">Staphylotrichum tortipilum</name>
    <dbReference type="NCBI Taxonomy" id="2831512"/>
    <lineage>
        <taxon>Eukaryota</taxon>
        <taxon>Fungi</taxon>
        <taxon>Dikarya</taxon>
        <taxon>Ascomycota</taxon>
        <taxon>Pezizomycotina</taxon>
        <taxon>Sordariomycetes</taxon>
        <taxon>Sordariomycetidae</taxon>
        <taxon>Sordariales</taxon>
        <taxon>Chaetomiaceae</taxon>
        <taxon>Staphylotrichum</taxon>
    </lineage>
</organism>
<dbReference type="Pfam" id="PF18044">
    <property type="entry name" value="zf-CCCH_4"/>
    <property type="match status" value="1"/>
</dbReference>
<evidence type="ECO:0000313" key="9">
    <source>
        <dbReference type="EMBL" id="KAK3896877.1"/>
    </source>
</evidence>
<keyword evidence="3 6" id="KW-0863">Zinc-finger</keyword>
<evidence type="ECO:0000256" key="1">
    <source>
        <dbReference type="ARBA" id="ARBA00004123"/>
    </source>
</evidence>
<keyword evidence="2 6" id="KW-0479">Metal-binding</keyword>
<reference evidence="9" key="2">
    <citation type="submission" date="2023-05" db="EMBL/GenBank/DDBJ databases">
        <authorList>
            <consortium name="Lawrence Berkeley National Laboratory"/>
            <person name="Steindorff A."/>
            <person name="Hensen N."/>
            <person name="Bonometti L."/>
            <person name="Westerberg I."/>
            <person name="Brannstrom I.O."/>
            <person name="Guillou S."/>
            <person name="Cros-Aarteil S."/>
            <person name="Calhoun S."/>
            <person name="Haridas S."/>
            <person name="Kuo A."/>
            <person name="Mondo S."/>
            <person name="Pangilinan J."/>
            <person name="Riley R."/>
            <person name="Labutti K."/>
            <person name="Andreopoulos B."/>
            <person name="Lipzen A."/>
            <person name="Chen C."/>
            <person name="Yanf M."/>
            <person name="Daum C."/>
            <person name="Ng V."/>
            <person name="Clum A."/>
            <person name="Ohm R."/>
            <person name="Martin F."/>
            <person name="Silar P."/>
            <person name="Natvig D."/>
            <person name="Lalanne C."/>
            <person name="Gautier V."/>
            <person name="Ament-Velasquez S.L."/>
            <person name="Kruys A."/>
            <person name="Hutchinson M.I."/>
            <person name="Powell A.J."/>
            <person name="Barry K."/>
            <person name="Miller A.N."/>
            <person name="Grigoriev I.V."/>
            <person name="Debuchy R."/>
            <person name="Gladieux P."/>
            <person name="Thoren M.H."/>
            <person name="Johannesson H."/>
        </authorList>
    </citation>
    <scope>NUCLEOTIDE SEQUENCE</scope>
    <source>
        <strain evidence="9">CBS 103.79</strain>
    </source>
</reference>
<proteinExistence type="predicted"/>
<evidence type="ECO:0000313" key="10">
    <source>
        <dbReference type="Proteomes" id="UP001303889"/>
    </source>
</evidence>
<evidence type="ECO:0000256" key="6">
    <source>
        <dbReference type="PROSITE-ProRule" id="PRU00723"/>
    </source>
</evidence>
<accession>A0AAN6MAJ9</accession>
<reference evidence="9" key="1">
    <citation type="journal article" date="2023" name="Mol. Phylogenet. Evol.">
        <title>Genome-scale phylogeny and comparative genomics of the fungal order Sordariales.</title>
        <authorList>
            <person name="Hensen N."/>
            <person name="Bonometti L."/>
            <person name="Westerberg I."/>
            <person name="Brannstrom I.O."/>
            <person name="Guillou S."/>
            <person name="Cros-Aarteil S."/>
            <person name="Calhoun S."/>
            <person name="Haridas S."/>
            <person name="Kuo A."/>
            <person name="Mondo S."/>
            <person name="Pangilinan J."/>
            <person name="Riley R."/>
            <person name="LaButti K."/>
            <person name="Andreopoulos B."/>
            <person name="Lipzen A."/>
            <person name="Chen C."/>
            <person name="Yan M."/>
            <person name="Daum C."/>
            <person name="Ng V."/>
            <person name="Clum A."/>
            <person name="Steindorff A."/>
            <person name="Ohm R.A."/>
            <person name="Martin F."/>
            <person name="Silar P."/>
            <person name="Natvig D.O."/>
            <person name="Lalanne C."/>
            <person name="Gautier V."/>
            <person name="Ament-Velasquez S.L."/>
            <person name="Kruys A."/>
            <person name="Hutchinson M.I."/>
            <person name="Powell A.J."/>
            <person name="Barry K."/>
            <person name="Miller A.N."/>
            <person name="Grigoriev I.V."/>
            <person name="Debuchy R."/>
            <person name="Gladieux P."/>
            <person name="Hiltunen Thoren M."/>
            <person name="Johannesson H."/>
        </authorList>
    </citation>
    <scope>NUCLEOTIDE SEQUENCE</scope>
    <source>
        <strain evidence="9">CBS 103.79</strain>
    </source>
</reference>
<dbReference type="GO" id="GO:0008270">
    <property type="term" value="F:zinc ion binding"/>
    <property type="evidence" value="ECO:0007669"/>
    <property type="project" value="UniProtKB-KW"/>
</dbReference>
<feature type="zinc finger region" description="C3H1-type" evidence="6">
    <location>
        <begin position="1"/>
        <end position="25"/>
    </location>
</feature>
<dbReference type="PANTHER" id="PTHR46527:SF1">
    <property type="entry name" value="NUCLEOPORIN NUP42"/>
    <property type="match status" value="1"/>
</dbReference>
<evidence type="ECO:0000256" key="2">
    <source>
        <dbReference type="ARBA" id="ARBA00022723"/>
    </source>
</evidence>
<dbReference type="GO" id="GO:0005634">
    <property type="term" value="C:nucleus"/>
    <property type="evidence" value="ECO:0007669"/>
    <property type="project" value="UniProtKB-SubCell"/>
</dbReference>
<dbReference type="SMART" id="SM00356">
    <property type="entry name" value="ZnF_C3H1"/>
    <property type="match status" value="1"/>
</dbReference>
<dbReference type="AlphaFoldDB" id="A0AAN6MAJ9"/>
<evidence type="ECO:0000256" key="7">
    <source>
        <dbReference type="SAM" id="MobiDB-lite"/>
    </source>
</evidence>
<evidence type="ECO:0000256" key="3">
    <source>
        <dbReference type="ARBA" id="ARBA00022771"/>
    </source>
</evidence>
<dbReference type="EMBL" id="MU856358">
    <property type="protein sequence ID" value="KAK3896877.1"/>
    <property type="molecule type" value="Genomic_DNA"/>
</dbReference>
<dbReference type="InterPro" id="IPR000571">
    <property type="entry name" value="Znf_CCCH"/>
</dbReference>
<feature type="region of interest" description="Disordered" evidence="7">
    <location>
        <begin position="177"/>
        <end position="224"/>
    </location>
</feature>
<keyword evidence="10" id="KW-1185">Reference proteome</keyword>
<sequence length="318" mass="33022">MALCRFYQQGYCRNGNACKFEHPRGGQPQQQQQQTGYNRFGPLAGQSNQGMGGRTPASDTPPYAGLTAEAIRRDLTEELPQWILSCYGPGRDAPEQLWGGYPREQSFEEIRLHFMLGVMAGNPQGALTDIQNLHQNAQQQIQHTLSNVPAAIQFVVDSGKSHPNRIDICKGATPGPAQAALPASANPFGAPAAQPSPFGQPATLGQKPNSFGGPMTAPSGFAQPAQATPLPYGQPAALGGASPFGQPAQAAGTFGQPTALGVKPNMFAAPVAAQQAATLFGQPGFGVQSALGVKPNHFGAPTAGGAFANPQAAPANYP</sequence>
<dbReference type="Gene3D" id="4.10.1000.10">
    <property type="entry name" value="Zinc finger, CCCH-type"/>
    <property type="match status" value="1"/>
</dbReference>
<protein>
    <recommendedName>
        <fullName evidence="8">C3H1-type domain-containing protein</fullName>
    </recommendedName>
</protein>
<feature type="region of interest" description="Disordered" evidence="7">
    <location>
        <begin position="22"/>
        <end position="61"/>
    </location>
</feature>
<gene>
    <name evidence="9" type="ORF">C8A05DRAFT_39573</name>
</gene>
<evidence type="ECO:0000256" key="5">
    <source>
        <dbReference type="ARBA" id="ARBA00023242"/>
    </source>
</evidence>
<dbReference type="PROSITE" id="PS50103">
    <property type="entry name" value="ZF_C3H1"/>
    <property type="match status" value="1"/>
</dbReference>
<comment type="subcellular location">
    <subcellularLocation>
        <location evidence="1">Nucleus</location>
    </subcellularLocation>
</comment>
<keyword evidence="4 6" id="KW-0862">Zinc</keyword>
<evidence type="ECO:0000256" key="4">
    <source>
        <dbReference type="ARBA" id="ARBA00022833"/>
    </source>
</evidence>
<name>A0AAN6MAJ9_9PEZI</name>
<dbReference type="SUPFAM" id="SSF90229">
    <property type="entry name" value="CCCH zinc finger"/>
    <property type="match status" value="1"/>
</dbReference>
<keyword evidence="5" id="KW-0539">Nucleus</keyword>
<dbReference type="InterPro" id="IPR036855">
    <property type="entry name" value="Znf_CCCH_sf"/>
</dbReference>
<feature type="domain" description="C3H1-type" evidence="8">
    <location>
        <begin position="1"/>
        <end position="25"/>
    </location>
</feature>